<dbReference type="AlphaFoldDB" id="A0AAJ8BTS3"/>
<reference evidence="1" key="2">
    <citation type="submission" date="2025-08" db="UniProtKB">
        <authorList>
            <consortium name="RefSeq"/>
        </authorList>
    </citation>
    <scope>IDENTIFICATION</scope>
</reference>
<protein>
    <submittedName>
        <fullName evidence="1">Uncharacterized protein</fullName>
    </submittedName>
</protein>
<organism evidence="1">
    <name type="scientific">Aspergillus niger</name>
    <dbReference type="NCBI Taxonomy" id="5061"/>
    <lineage>
        <taxon>Eukaryota</taxon>
        <taxon>Fungi</taxon>
        <taxon>Dikarya</taxon>
        <taxon>Ascomycota</taxon>
        <taxon>Pezizomycotina</taxon>
        <taxon>Eurotiomycetes</taxon>
        <taxon>Eurotiomycetidae</taxon>
        <taxon>Eurotiales</taxon>
        <taxon>Aspergillaceae</taxon>
        <taxon>Aspergillus</taxon>
        <taxon>Aspergillus subgen. Circumdati</taxon>
    </lineage>
</organism>
<reference evidence="1" key="1">
    <citation type="submission" date="2025-02" db="EMBL/GenBank/DDBJ databases">
        <authorList>
            <consortium name="NCBI Genome Project"/>
        </authorList>
    </citation>
    <scope>NUCLEOTIDE SEQUENCE</scope>
</reference>
<dbReference type="VEuPathDB" id="FungiDB:An02g12700"/>
<accession>A0AAJ8BTS3</accession>
<evidence type="ECO:0000313" key="1">
    <source>
        <dbReference type="RefSeq" id="XP_059603548.1"/>
    </source>
</evidence>
<dbReference type="GeneID" id="84590524"/>
<dbReference type="KEGG" id="ang:An02g12700"/>
<dbReference type="RefSeq" id="XP_059603548.1">
    <property type="nucleotide sequence ID" value="XM_059746705.1"/>
</dbReference>
<sequence>MGSFRSSATPDFPSNVQRHVLHSIPSSLILAGSGFPWNDLTKIKRIDVCVLGPHLPVRRKDSFLALVVRTVLTQTADISSPYLDLADTLVTGIYDDLSKSLMESLAFLGYQTPRAPRITGNNILLSTVYLIISRKEDELSPWHITMGVLGACGDAWHASMGFVVTACRRLKGLIPCCSCRIDGPVVVIGISL</sequence>
<gene>
    <name evidence="1" type="ORF">An02g12700</name>
</gene>
<proteinExistence type="predicted"/>
<name>A0AAJ8BTS3_ASPNG</name>